<protein>
    <submittedName>
        <fullName evidence="5">PAS domain-containing protein</fullName>
    </submittedName>
</protein>
<evidence type="ECO:0000256" key="1">
    <source>
        <dbReference type="ARBA" id="ARBA00022630"/>
    </source>
</evidence>
<dbReference type="InterPro" id="IPR000014">
    <property type="entry name" value="PAS"/>
</dbReference>
<comment type="caution">
    <text evidence="5">The sequence shown here is derived from an EMBL/GenBank/DDBJ whole genome shotgun (WGS) entry which is preliminary data.</text>
</comment>
<evidence type="ECO:0000256" key="3">
    <source>
        <dbReference type="ARBA" id="ARBA00022991"/>
    </source>
</evidence>
<evidence type="ECO:0000259" key="4">
    <source>
        <dbReference type="PROSITE" id="PS50112"/>
    </source>
</evidence>
<evidence type="ECO:0000313" key="6">
    <source>
        <dbReference type="Proteomes" id="UP000318833"/>
    </source>
</evidence>
<keyword evidence="3" id="KW-0157">Chromophore</keyword>
<dbReference type="PANTHER" id="PTHR47429:SF2">
    <property type="entry name" value="PROTEIN TWIN LOV 1"/>
    <property type="match status" value="1"/>
</dbReference>
<dbReference type="Gene3D" id="3.30.450.20">
    <property type="entry name" value="PAS domain"/>
    <property type="match status" value="1"/>
</dbReference>
<accession>A0A554VFS2</accession>
<dbReference type="CDD" id="cd00130">
    <property type="entry name" value="PAS"/>
    <property type="match status" value="1"/>
</dbReference>
<dbReference type="EMBL" id="VLNR01000050">
    <property type="protein sequence ID" value="TSE06097.1"/>
    <property type="molecule type" value="Genomic_DNA"/>
</dbReference>
<keyword evidence="2" id="KW-0288">FMN</keyword>
<dbReference type="PROSITE" id="PS50112">
    <property type="entry name" value="PAS"/>
    <property type="match status" value="1"/>
</dbReference>
<keyword evidence="6" id="KW-1185">Reference proteome</keyword>
<proteinExistence type="predicted"/>
<name>A0A554VFS2_9FLAO</name>
<feature type="domain" description="PAS" evidence="4">
    <location>
        <begin position="58"/>
        <end position="127"/>
    </location>
</feature>
<gene>
    <name evidence="5" type="ORF">FOF46_20830</name>
</gene>
<dbReference type="RefSeq" id="WP_109438040.1">
    <property type="nucleotide sequence ID" value="NZ_CANLFO010000002.1"/>
</dbReference>
<dbReference type="AlphaFoldDB" id="A0A554VFS2"/>
<dbReference type="Pfam" id="PF13426">
    <property type="entry name" value="PAS_9"/>
    <property type="match status" value="1"/>
</dbReference>
<reference evidence="5 6" key="1">
    <citation type="submission" date="2019-07" db="EMBL/GenBank/DDBJ databases">
        <title>The draft genome sequence of Aquimarina algiphila M91.</title>
        <authorList>
            <person name="Meng X."/>
        </authorList>
    </citation>
    <scope>NUCLEOTIDE SEQUENCE [LARGE SCALE GENOMIC DNA]</scope>
    <source>
        <strain evidence="5 6">M91</strain>
    </source>
</reference>
<organism evidence="5 6">
    <name type="scientific">Aquimarina algiphila</name>
    <dbReference type="NCBI Taxonomy" id="2047982"/>
    <lineage>
        <taxon>Bacteria</taxon>
        <taxon>Pseudomonadati</taxon>
        <taxon>Bacteroidota</taxon>
        <taxon>Flavobacteriia</taxon>
        <taxon>Flavobacteriales</taxon>
        <taxon>Flavobacteriaceae</taxon>
        <taxon>Aquimarina</taxon>
    </lineage>
</organism>
<keyword evidence="1" id="KW-0285">Flavoprotein</keyword>
<evidence type="ECO:0000313" key="5">
    <source>
        <dbReference type="EMBL" id="TSE06097.1"/>
    </source>
</evidence>
<sequence length="170" mass="19817">MSEFSVYDHMMAEYYKKMSNYTLPLLSWEFYGEDHTTLGFFKDDIGTLKKITKNWQFERNYYKEFVEEQSVIVITNTNLKIVYASQNIEKMNGYSPEEVIGNSPKMFQGNDTCVKTSSEVRDAIDSGIPFEVSILNYRKDNTPYMCLIKGFPVHDKRGKLINYIAFEKAA</sequence>
<dbReference type="NCBIfam" id="TIGR00229">
    <property type="entry name" value="sensory_box"/>
    <property type="match status" value="1"/>
</dbReference>
<evidence type="ECO:0000256" key="2">
    <source>
        <dbReference type="ARBA" id="ARBA00022643"/>
    </source>
</evidence>
<dbReference type="Proteomes" id="UP000318833">
    <property type="component" value="Unassembled WGS sequence"/>
</dbReference>
<dbReference type="OrthoDB" id="5760647at2"/>
<dbReference type="InterPro" id="IPR035965">
    <property type="entry name" value="PAS-like_dom_sf"/>
</dbReference>
<dbReference type="PANTHER" id="PTHR47429">
    <property type="entry name" value="PROTEIN TWIN LOV 1"/>
    <property type="match status" value="1"/>
</dbReference>
<dbReference type="SUPFAM" id="SSF55785">
    <property type="entry name" value="PYP-like sensor domain (PAS domain)"/>
    <property type="match status" value="1"/>
</dbReference>